<organism evidence="1 2">
    <name type="scientific">Spirodela intermedia</name>
    <name type="common">Intermediate duckweed</name>
    <dbReference type="NCBI Taxonomy" id="51605"/>
    <lineage>
        <taxon>Eukaryota</taxon>
        <taxon>Viridiplantae</taxon>
        <taxon>Streptophyta</taxon>
        <taxon>Embryophyta</taxon>
        <taxon>Tracheophyta</taxon>
        <taxon>Spermatophyta</taxon>
        <taxon>Magnoliopsida</taxon>
        <taxon>Liliopsida</taxon>
        <taxon>Araceae</taxon>
        <taxon>Lemnoideae</taxon>
        <taxon>Spirodela</taxon>
    </lineage>
</organism>
<evidence type="ECO:0000313" key="1">
    <source>
        <dbReference type="EMBL" id="CAA7405457.1"/>
    </source>
</evidence>
<dbReference type="AlphaFoldDB" id="A0A7I8L5Y7"/>
<name>A0A7I8L5Y7_SPIIN</name>
<gene>
    <name evidence="1" type="ORF">SI8410_11016135</name>
</gene>
<accession>A0A7I8L5Y7</accession>
<proteinExistence type="predicted"/>
<dbReference type="EMBL" id="LR746274">
    <property type="protein sequence ID" value="CAA7405457.1"/>
    <property type="molecule type" value="Genomic_DNA"/>
</dbReference>
<keyword evidence="2" id="KW-1185">Reference proteome</keyword>
<dbReference type="Proteomes" id="UP000663760">
    <property type="component" value="Chromosome 11"/>
</dbReference>
<reference evidence="1" key="1">
    <citation type="submission" date="2020-02" db="EMBL/GenBank/DDBJ databases">
        <authorList>
            <person name="Scholz U."/>
            <person name="Mascher M."/>
            <person name="Fiebig A."/>
        </authorList>
    </citation>
    <scope>NUCLEOTIDE SEQUENCE</scope>
</reference>
<sequence length="62" mass="6978">MYDYSLPHSRLATSDVEGERRTRAHISLSRSSPCSRLLLDCTSDLLISIKWIVKSSPAAVTW</sequence>
<protein>
    <submittedName>
        <fullName evidence="1">Uncharacterized protein</fullName>
    </submittedName>
</protein>
<evidence type="ECO:0000313" key="2">
    <source>
        <dbReference type="Proteomes" id="UP000663760"/>
    </source>
</evidence>